<accession>A0A4P2PWQ2</accession>
<name>A0A4P2PWQ2_SORCE</name>
<dbReference type="AlphaFoldDB" id="A0A4P2PWQ2"/>
<dbReference type="SUPFAM" id="SSF158682">
    <property type="entry name" value="TerB-like"/>
    <property type="match status" value="1"/>
</dbReference>
<protein>
    <recommendedName>
        <fullName evidence="4">Co-chaperone DjlA N-terminal domain-containing protein</fullName>
    </recommendedName>
</protein>
<dbReference type="RefSeq" id="WP_129346560.1">
    <property type="nucleotide sequence ID" value="NZ_CP012670.1"/>
</dbReference>
<dbReference type="OrthoDB" id="5520267at2"/>
<evidence type="ECO:0000313" key="2">
    <source>
        <dbReference type="EMBL" id="AUX21209.1"/>
    </source>
</evidence>
<dbReference type="CDD" id="cd07177">
    <property type="entry name" value="terB_like"/>
    <property type="match status" value="1"/>
</dbReference>
<dbReference type="Gene3D" id="1.10.3680.10">
    <property type="entry name" value="TerB-like"/>
    <property type="match status" value="1"/>
</dbReference>
<dbReference type="InterPro" id="IPR029024">
    <property type="entry name" value="TerB-like"/>
</dbReference>
<feature type="region of interest" description="Disordered" evidence="1">
    <location>
        <begin position="88"/>
        <end position="108"/>
    </location>
</feature>
<reference evidence="2 3" key="1">
    <citation type="submission" date="2015-09" db="EMBL/GenBank/DDBJ databases">
        <title>Sorangium comparison.</title>
        <authorList>
            <person name="Zaburannyi N."/>
            <person name="Bunk B."/>
            <person name="Overmann J."/>
            <person name="Mueller R."/>
        </authorList>
    </citation>
    <scope>NUCLEOTIDE SEQUENCE [LARGE SCALE GENOMIC DNA]</scope>
    <source>
        <strain evidence="2 3">So ceGT47</strain>
    </source>
</reference>
<evidence type="ECO:0008006" key="4">
    <source>
        <dbReference type="Google" id="ProtNLM"/>
    </source>
</evidence>
<evidence type="ECO:0000313" key="3">
    <source>
        <dbReference type="Proteomes" id="UP000295781"/>
    </source>
</evidence>
<organism evidence="2 3">
    <name type="scientific">Sorangium cellulosum</name>
    <name type="common">Polyangium cellulosum</name>
    <dbReference type="NCBI Taxonomy" id="56"/>
    <lineage>
        <taxon>Bacteria</taxon>
        <taxon>Pseudomonadati</taxon>
        <taxon>Myxococcota</taxon>
        <taxon>Polyangia</taxon>
        <taxon>Polyangiales</taxon>
        <taxon>Polyangiaceae</taxon>
        <taxon>Sorangium</taxon>
    </lineage>
</organism>
<sequence>MLDKLSREERLQLMRFVCSFAWADLQVREQEREFVRKMILRLDLDADEAKEVRGWLEVPPAADEVDPMRIPRAHRQLFLETAREMISSDGEVGEEERETLSLLEQLTR</sequence>
<gene>
    <name evidence="2" type="ORF">SOCEGT47_016880</name>
</gene>
<proteinExistence type="predicted"/>
<dbReference type="Proteomes" id="UP000295781">
    <property type="component" value="Chromosome"/>
</dbReference>
<evidence type="ECO:0000256" key="1">
    <source>
        <dbReference type="SAM" id="MobiDB-lite"/>
    </source>
</evidence>
<dbReference type="EMBL" id="CP012670">
    <property type="protein sequence ID" value="AUX21209.1"/>
    <property type="molecule type" value="Genomic_DNA"/>
</dbReference>